<dbReference type="RefSeq" id="WP_107856141.1">
    <property type="nucleotide sequence ID" value="NZ_CP060705.1"/>
</dbReference>
<dbReference type="AlphaFoldDB" id="A0A7S9WVX6"/>
<organism evidence="2 3">
    <name type="scientific">Campylobacter concisus</name>
    <dbReference type="NCBI Taxonomy" id="199"/>
    <lineage>
        <taxon>Bacteria</taxon>
        <taxon>Pseudomonadati</taxon>
        <taxon>Campylobacterota</taxon>
        <taxon>Epsilonproteobacteria</taxon>
        <taxon>Campylobacterales</taxon>
        <taxon>Campylobacteraceae</taxon>
        <taxon>Campylobacter</taxon>
    </lineage>
</organism>
<dbReference type="Proteomes" id="UP000594707">
    <property type="component" value="Chromosome"/>
</dbReference>
<sequence length="99" mass="10981">MATQEVNLESLKKDLDSLKADFKDVIKSIKDMGAERAESAKDKILDQLNIDEIKKYIDDLKSKGKYGIENVNDAIKEDPIKSIAIAAGVGFLAAWLLKK</sequence>
<dbReference type="PANTHER" id="PTHR35893">
    <property type="entry name" value="INNER MEMBRANE PROTEIN-RELATED"/>
    <property type="match status" value="1"/>
</dbReference>
<name>A0A7S9WVX6_9BACT</name>
<evidence type="ECO:0000313" key="3">
    <source>
        <dbReference type="Proteomes" id="UP000594707"/>
    </source>
</evidence>
<proteinExistence type="predicted"/>
<dbReference type="PANTHER" id="PTHR35893:SF3">
    <property type="entry name" value="INNER MEMBRANE PROTEIN"/>
    <property type="match status" value="1"/>
</dbReference>
<protein>
    <submittedName>
        <fullName evidence="2">DUF883 family protein</fullName>
    </submittedName>
</protein>
<keyword evidence="1" id="KW-0175">Coiled coil</keyword>
<gene>
    <name evidence="2" type="ORF">CVT08_06135</name>
</gene>
<accession>A0A7S9WVX6</accession>
<dbReference type="InterPro" id="IPR010279">
    <property type="entry name" value="YqjD/ElaB"/>
</dbReference>
<reference evidence="2 3" key="1">
    <citation type="journal article" date="2018" name="Emerg. Microbes Infect.">
        <title>Genomic analysis of oral Campylobacter concisus strains identified a potential bacterial molecular marker associated with active Crohn's disease.</title>
        <authorList>
            <person name="Liu F."/>
            <person name="Ma R."/>
            <person name="Tay C.Y.A."/>
            <person name="Octavia S."/>
            <person name="Lan R."/>
            <person name="Chung H.K.L."/>
            <person name="Riordan S.M."/>
            <person name="Grimm M.C."/>
            <person name="Leong R.W."/>
            <person name="Tanaka M.M."/>
            <person name="Connor S."/>
            <person name="Zhang L."/>
        </authorList>
    </citation>
    <scope>NUCLEOTIDE SEQUENCE [LARGE SCALE GENOMIC DNA]</scope>
    <source>
        <strain evidence="2 3">P13UCO-S1</strain>
    </source>
</reference>
<evidence type="ECO:0000256" key="1">
    <source>
        <dbReference type="SAM" id="Coils"/>
    </source>
</evidence>
<dbReference type="GO" id="GO:0043022">
    <property type="term" value="F:ribosome binding"/>
    <property type="evidence" value="ECO:0007669"/>
    <property type="project" value="InterPro"/>
</dbReference>
<dbReference type="EMBL" id="CP060705">
    <property type="protein sequence ID" value="QPH95015.1"/>
    <property type="molecule type" value="Genomic_DNA"/>
</dbReference>
<evidence type="ECO:0000313" key="2">
    <source>
        <dbReference type="EMBL" id="QPH95015.1"/>
    </source>
</evidence>
<feature type="coiled-coil region" evidence="1">
    <location>
        <begin position="1"/>
        <end position="28"/>
    </location>
</feature>